<accession>A0A841GIA4</accession>
<evidence type="ECO:0000313" key="2">
    <source>
        <dbReference type="EMBL" id="MBB6054232.1"/>
    </source>
</evidence>
<proteinExistence type="predicted"/>
<dbReference type="SUPFAM" id="SSF50891">
    <property type="entry name" value="Cyclophilin-like"/>
    <property type="match status" value="1"/>
</dbReference>
<dbReference type="InterPro" id="IPR025658">
    <property type="entry name" value="Cyclophilin_TM1367"/>
</dbReference>
<dbReference type="Pfam" id="PF04126">
    <property type="entry name" value="Cyclophil_like"/>
    <property type="match status" value="1"/>
</dbReference>
<keyword evidence="3" id="KW-1185">Reference proteome</keyword>
<name>A0A841GIA4_9GAMM</name>
<protein>
    <recommendedName>
        <fullName evidence="1">Cyclophilin TM1367-like domain-containing protein</fullName>
    </recommendedName>
</protein>
<organism evidence="2 3">
    <name type="scientific">Tolumonas osonensis</name>
    <dbReference type="NCBI Taxonomy" id="675874"/>
    <lineage>
        <taxon>Bacteria</taxon>
        <taxon>Pseudomonadati</taxon>
        <taxon>Pseudomonadota</taxon>
        <taxon>Gammaproteobacteria</taxon>
        <taxon>Aeromonadales</taxon>
        <taxon>Aeromonadaceae</taxon>
        <taxon>Tolumonas</taxon>
    </lineage>
</organism>
<evidence type="ECO:0000259" key="1">
    <source>
        <dbReference type="Pfam" id="PF04126"/>
    </source>
</evidence>
<comment type="caution">
    <text evidence="2">The sequence shown here is derived from an EMBL/GenBank/DDBJ whole genome shotgun (WGS) entry which is preliminary data.</text>
</comment>
<dbReference type="InterPro" id="IPR029000">
    <property type="entry name" value="Cyclophilin-like_dom_sf"/>
</dbReference>
<gene>
    <name evidence="2" type="ORF">HNR75_000097</name>
</gene>
<dbReference type="AlphaFoldDB" id="A0A841GIA4"/>
<reference evidence="2 3" key="1">
    <citation type="submission" date="2020-08" db="EMBL/GenBank/DDBJ databases">
        <title>Genomic Encyclopedia of Type Strains, Phase IV (KMG-IV): sequencing the most valuable type-strain genomes for metagenomic binning, comparative biology and taxonomic classification.</title>
        <authorList>
            <person name="Goeker M."/>
        </authorList>
    </citation>
    <scope>NUCLEOTIDE SEQUENCE [LARGE SCALE GENOMIC DNA]</scope>
    <source>
        <strain evidence="2 3">DSM 22975</strain>
    </source>
</reference>
<feature type="domain" description="Cyclophilin TM1367-like" evidence="1">
    <location>
        <begin position="5"/>
        <end position="115"/>
    </location>
</feature>
<sequence length="127" mass="14001">MEQQRLVIQIKNAEFEVALYDNPSTEKLVSALPLSISMSKWGGEYYGTLPVPIPAHGKKTELFEEGEVALWPDGNGFCIFFGPTPVSTDARPKMASPGIAFGKITSDFSALHQLGDSLREVKLFLRQ</sequence>
<dbReference type="Gene3D" id="2.40.100.20">
    <property type="match status" value="1"/>
</dbReference>
<dbReference type="RefSeq" id="WP_188025059.1">
    <property type="nucleotide sequence ID" value="NZ_JACHGR010000001.1"/>
</dbReference>
<dbReference type="Proteomes" id="UP000585721">
    <property type="component" value="Unassembled WGS sequence"/>
</dbReference>
<dbReference type="EMBL" id="JACHGR010000001">
    <property type="protein sequence ID" value="MBB6054232.1"/>
    <property type="molecule type" value="Genomic_DNA"/>
</dbReference>
<evidence type="ECO:0000313" key="3">
    <source>
        <dbReference type="Proteomes" id="UP000585721"/>
    </source>
</evidence>